<protein>
    <submittedName>
        <fullName evidence="2">Uncharacterized protein</fullName>
    </submittedName>
</protein>
<evidence type="ECO:0000313" key="3">
    <source>
        <dbReference type="Proteomes" id="UP001148838"/>
    </source>
</evidence>
<proteinExistence type="predicted"/>
<accession>A0ABQ8TV02</accession>
<feature type="transmembrane region" description="Helical" evidence="1">
    <location>
        <begin position="65"/>
        <end position="87"/>
    </location>
</feature>
<reference evidence="2 3" key="1">
    <citation type="journal article" date="2022" name="Allergy">
        <title>Genome assembly and annotation of Periplaneta americana reveal a comprehensive cockroach allergen profile.</title>
        <authorList>
            <person name="Wang L."/>
            <person name="Xiong Q."/>
            <person name="Saelim N."/>
            <person name="Wang L."/>
            <person name="Nong W."/>
            <person name="Wan A.T."/>
            <person name="Shi M."/>
            <person name="Liu X."/>
            <person name="Cao Q."/>
            <person name="Hui J.H.L."/>
            <person name="Sookrung N."/>
            <person name="Leung T.F."/>
            <person name="Tungtrongchitr A."/>
            <person name="Tsui S.K.W."/>
        </authorList>
    </citation>
    <scope>NUCLEOTIDE SEQUENCE [LARGE SCALE GENOMIC DNA]</scope>
    <source>
        <strain evidence="2">PWHHKU_190912</strain>
    </source>
</reference>
<organism evidence="2 3">
    <name type="scientific">Periplaneta americana</name>
    <name type="common">American cockroach</name>
    <name type="synonym">Blatta americana</name>
    <dbReference type="NCBI Taxonomy" id="6978"/>
    <lineage>
        <taxon>Eukaryota</taxon>
        <taxon>Metazoa</taxon>
        <taxon>Ecdysozoa</taxon>
        <taxon>Arthropoda</taxon>
        <taxon>Hexapoda</taxon>
        <taxon>Insecta</taxon>
        <taxon>Pterygota</taxon>
        <taxon>Neoptera</taxon>
        <taxon>Polyneoptera</taxon>
        <taxon>Dictyoptera</taxon>
        <taxon>Blattodea</taxon>
        <taxon>Blattoidea</taxon>
        <taxon>Blattidae</taxon>
        <taxon>Blattinae</taxon>
        <taxon>Periplaneta</taxon>
    </lineage>
</organism>
<name>A0ABQ8TV02_PERAM</name>
<evidence type="ECO:0000256" key="1">
    <source>
        <dbReference type="SAM" id="Phobius"/>
    </source>
</evidence>
<keyword evidence="1" id="KW-0812">Transmembrane</keyword>
<sequence>MAGLCEGDSEPPGSLKIRLSGAWTKITGAPGPRPKSGTTSFSTGRTVSLLFLLNHPVYRFFKGRLLFFGQAVAGIVLGGLPPNTFVLRCSHRKKSHIVKSGDLGGQAISPFREMARPGNKAFTSSIEILAVWILLSKSLMLGGNEFQSLGRAIVKEDEYEEVRLDGIVNIVSWRERVFRLWWEER</sequence>
<keyword evidence="1" id="KW-0472">Membrane</keyword>
<comment type="caution">
    <text evidence="2">The sequence shown here is derived from an EMBL/GenBank/DDBJ whole genome shotgun (WGS) entry which is preliminary data.</text>
</comment>
<dbReference type="Proteomes" id="UP001148838">
    <property type="component" value="Unassembled WGS sequence"/>
</dbReference>
<keyword evidence="1" id="KW-1133">Transmembrane helix</keyword>
<dbReference type="EMBL" id="JAJSOF020000003">
    <property type="protein sequence ID" value="KAJ4449115.1"/>
    <property type="molecule type" value="Genomic_DNA"/>
</dbReference>
<gene>
    <name evidence="2" type="ORF">ANN_00510</name>
</gene>
<keyword evidence="3" id="KW-1185">Reference proteome</keyword>
<evidence type="ECO:0000313" key="2">
    <source>
        <dbReference type="EMBL" id="KAJ4449115.1"/>
    </source>
</evidence>